<evidence type="ECO:0000256" key="2">
    <source>
        <dbReference type="ARBA" id="ARBA00009116"/>
    </source>
</evidence>
<keyword evidence="3" id="KW-0809">Transit peptide</keyword>
<dbReference type="PANTHER" id="PTHR13126:SF0">
    <property type="entry name" value="ATP SYNTHASE MITOCHONDRIAL F1 COMPLEX ASSEMBLY FACTOR 1"/>
    <property type="match status" value="1"/>
</dbReference>
<organism evidence="5">
    <name type="scientific">Rhizopus microsporus var. microsporus</name>
    <dbReference type="NCBI Taxonomy" id="86635"/>
    <lineage>
        <taxon>Eukaryota</taxon>
        <taxon>Fungi</taxon>
        <taxon>Fungi incertae sedis</taxon>
        <taxon>Mucoromycota</taxon>
        <taxon>Mucoromycotina</taxon>
        <taxon>Mucoromycetes</taxon>
        <taxon>Mucorales</taxon>
        <taxon>Mucorineae</taxon>
        <taxon>Rhizopodaceae</taxon>
        <taxon>Rhizopus</taxon>
    </lineage>
</organism>
<evidence type="ECO:0000256" key="4">
    <source>
        <dbReference type="ARBA" id="ARBA00023128"/>
    </source>
</evidence>
<dbReference type="GO" id="GO:0005739">
    <property type="term" value="C:mitochondrion"/>
    <property type="evidence" value="ECO:0007669"/>
    <property type="project" value="UniProtKB-SubCell"/>
</dbReference>
<dbReference type="AlphaFoldDB" id="A0A1X0R0K8"/>
<sequence length="303" mass="35108">MLKSTTRAISRLSNNKLPTTFFLQSRHAEVLNSPASVFFGGQKWERIKQIALEANRVNVDYESKYYSKLKKVAQQKGLTVRELKENALAQKKKHKPQANYAAVQTVLEQKKKNVNQQESSSNYESSAPALDKVVKLDLLLKEDPKSISEIWTRYHANKDCISAVIPGSIYNRMYEISRKYPMFILPMPREVGLEFFFLQFQSHQCYFTSLLEYKTKGEKARPFLTITHFPELLEEKGIVLMKGEINDNPKKMLSTSNAQFLAFALQRFYATDDQRKLKLVEQFNDSPQTFDYHDLLDEINSIV</sequence>
<dbReference type="PANTHER" id="PTHR13126">
    <property type="entry name" value="CHAPERONE ATP11"/>
    <property type="match status" value="1"/>
</dbReference>
<protein>
    <submittedName>
        <fullName evidence="5">ATP11-domain-containing protein</fullName>
    </submittedName>
</protein>
<gene>
    <name evidence="5" type="ORF">BCV72DRAFT_306331</name>
</gene>
<keyword evidence="4" id="KW-0496">Mitochondrion</keyword>
<evidence type="ECO:0000256" key="1">
    <source>
        <dbReference type="ARBA" id="ARBA00004173"/>
    </source>
</evidence>
<dbReference type="OrthoDB" id="16535at2759"/>
<reference evidence="5" key="1">
    <citation type="journal article" date="2016" name="Proc. Natl. Acad. Sci. U.S.A.">
        <title>Lipid metabolic changes in an early divergent fungus govern the establishment of a mutualistic symbiosis with endobacteria.</title>
        <authorList>
            <person name="Lastovetsky O.A."/>
            <person name="Gaspar M.L."/>
            <person name="Mondo S.J."/>
            <person name="LaButti K.M."/>
            <person name="Sandor L."/>
            <person name="Grigoriev I.V."/>
            <person name="Henry S.A."/>
            <person name="Pawlowska T.E."/>
        </authorList>
    </citation>
    <scope>NUCLEOTIDE SEQUENCE [LARGE SCALE GENOMIC DNA]</scope>
    <source>
        <strain evidence="5">ATCC 52814</strain>
    </source>
</reference>
<dbReference type="InterPro" id="IPR010591">
    <property type="entry name" value="ATP11"/>
</dbReference>
<evidence type="ECO:0000256" key="3">
    <source>
        <dbReference type="ARBA" id="ARBA00022946"/>
    </source>
</evidence>
<evidence type="ECO:0000313" key="5">
    <source>
        <dbReference type="EMBL" id="ORE05573.1"/>
    </source>
</evidence>
<name>A0A1X0R0K8_RHIZD</name>
<dbReference type="EMBL" id="KV921942">
    <property type="protein sequence ID" value="ORE05573.1"/>
    <property type="molecule type" value="Genomic_DNA"/>
</dbReference>
<dbReference type="Pfam" id="PF06644">
    <property type="entry name" value="ATP11"/>
    <property type="match status" value="1"/>
</dbReference>
<proteinExistence type="inferred from homology"/>
<dbReference type="GO" id="GO:0033615">
    <property type="term" value="P:mitochondrial proton-transporting ATP synthase complex assembly"/>
    <property type="evidence" value="ECO:0007669"/>
    <property type="project" value="TreeGrafter"/>
</dbReference>
<dbReference type="VEuPathDB" id="FungiDB:BCV72DRAFT_306331"/>
<dbReference type="Proteomes" id="UP000242414">
    <property type="component" value="Unassembled WGS sequence"/>
</dbReference>
<comment type="similarity">
    <text evidence="2">Belongs to the ATP11 family.</text>
</comment>
<comment type="subcellular location">
    <subcellularLocation>
        <location evidence="1">Mitochondrion</location>
    </subcellularLocation>
</comment>
<accession>A0A1X0R0K8</accession>